<proteinExistence type="inferred from homology"/>
<evidence type="ECO:0000313" key="4">
    <source>
        <dbReference type="Proteomes" id="UP000269041"/>
    </source>
</evidence>
<evidence type="ECO:0000256" key="1">
    <source>
        <dbReference type="ARBA" id="ARBA00009919"/>
    </source>
</evidence>
<keyword evidence="4" id="KW-1185">Reference proteome</keyword>
<accession>A0A3R9G246</accession>
<dbReference type="Proteomes" id="UP000269041">
    <property type="component" value="Unassembled WGS sequence"/>
</dbReference>
<comment type="caution">
    <text evidence="3">The sequence shown here is derived from an EMBL/GenBank/DDBJ whole genome shotgun (WGS) entry which is preliminary data.</text>
</comment>
<dbReference type="Pfam" id="PF00899">
    <property type="entry name" value="ThiF"/>
    <property type="match status" value="1"/>
</dbReference>
<dbReference type="Gene3D" id="3.40.50.720">
    <property type="entry name" value="NAD(P)-binding Rossmann-like Domain"/>
    <property type="match status" value="1"/>
</dbReference>
<dbReference type="InterPro" id="IPR000594">
    <property type="entry name" value="ThiF_NAD_FAD-bd"/>
</dbReference>
<gene>
    <name evidence="3" type="ORF">EJA03_13285</name>
</gene>
<dbReference type="PANTHER" id="PTHR10953">
    <property type="entry name" value="UBIQUITIN-ACTIVATING ENZYME E1"/>
    <property type="match status" value="1"/>
</dbReference>
<dbReference type="GO" id="GO:0004792">
    <property type="term" value="F:thiosulfate-cyanide sulfurtransferase activity"/>
    <property type="evidence" value="ECO:0007669"/>
    <property type="project" value="TreeGrafter"/>
</dbReference>
<evidence type="ECO:0000313" key="3">
    <source>
        <dbReference type="EMBL" id="RSD30543.1"/>
    </source>
</evidence>
<comment type="similarity">
    <text evidence="1">Belongs to the HesA/MoeB/ThiF family.</text>
</comment>
<dbReference type="InterPro" id="IPR045886">
    <property type="entry name" value="ThiF/MoeB/HesA"/>
</dbReference>
<dbReference type="AlphaFoldDB" id="A0A3R9G246"/>
<dbReference type="OrthoDB" id="9804286at2"/>
<name>A0A3R9G246_9VIBR</name>
<dbReference type="GO" id="GO:0008146">
    <property type="term" value="F:sulfotransferase activity"/>
    <property type="evidence" value="ECO:0007669"/>
    <property type="project" value="TreeGrafter"/>
</dbReference>
<organism evidence="3 4">
    <name type="scientific">Vibrio pectenicida</name>
    <dbReference type="NCBI Taxonomy" id="62763"/>
    <lineage>
        <taxon>Bacteria</taxon>
        <taxon>Pseudomonadati</taxon>
        <taxon>Pseudomonadota</taxon>
        <taxon>Gammaproteobacteria</taxon>
        <taxon>Vibrionales</taxon>
        <taxon>Vibrionaceae</taxon>
        <taxon>Vibrio</taxon>
    </lineage>
</organism>
<dbReference type="GO" id="GO:0005829">
    <property type="term" value="C:cytosol"/>
    <property type="evidence" value="ECO:0007669"/>
    <property type="project" value="TreeGrafter"/>
</dbReference>
<dbReference type="GO" id="GO:0008641">
    <property type="term" value="F:ubiquitin-like modifier activating enzyme activity"/>
    <property type="evidence" value="ECO:0007669"/>
    <property type="project" value="InterPro"/>
</dbReference>
<dbReference type="GO" id="GO:0016779">
    <property type="term" value="F:nucleotidyltransferase activity"/>
    <property type="evidence" value="ECO:0007669"/>
    <property type="project" value="TreeGrafter"/>
</dbReference>
<feature type="domain" description="THIF-type NAD/FAD binding fold" evidence="2">
    <location>
        <begin position="10"/>
        <end position="249"/>
    </location>
</feature>
<protein>
    <submittedName>
        <fullName evidence="3">HesA/MoeB/ThiF family protein</fullName>
    </submittedName>
</protein>
<evidence type="ECO:0000259" key="2">
    <source>
        <dbReference type="Pfam" id="PF00899"/>
    </source>
</evidence>
<dbReference type="EMBL" id="RSFA01000062">
    <property type="protein sequence ID" value="RSD30543.1"/>
    <property type="molecule type" value="Genomic_DNA"/>
</dbReference>
<dbReference type="CDD" id="cd00757">
    <property type="entry name" value="ThiF_MoeB_HesA_family"/>
    <property type="match status" value="1"/>
</dbReference>
<dbReference type="RefSeq" id="WP_125322230.1">
    <property type="nucleotide sequence ID" value="NZ_AP024889.1"/>
</dbReference>
<sequence length="262" mass="28943">MINDREFIRYQRQIALPDIGEIGQVQLGKSHILMIGCGGLGSAAGLYLAAAGVGSLVIVDDDEVDMSNLHRQVVYREQNIKVAKTEAMASQLLALNSMVKVRTLNKRLEKAQLELEVMMADIVLDCSDNMPTRQLINQVCLEQATDLVSASAVGWQGQFCVFDYLSATENQACYHCLYPFNELDQAQKCADKGVLGPVVGILGNYQALAAIQKVTTGKFQVETARLHLFDGLRMDWKVMKIIKDKQCKVCSRSMGVHVSLTK</sequence>
<dbReference type="SUPFAM" id="SSF69572">
    <property type="entry name" value="Activating enzymes of the ubiquitin-like proteins"/>
    <property type="match status" value="1"/>
</dbReference>
<dbReference type="InterPro" id="IPR035985">
    <property type="entry name" value="Ubiquitin-activating_enz"/>
</dbReference>
<dbReference type="FunFam" id="3.40.50.720:FF:000080">
    <property type="entry name" value="Thiazole biosynthesis adenylyltransferase ThiF"/>
    <property type="match status" value="1"/>
</dbReference>
<reference evidence="3 4" key="1">
    <citation type="submission" date="2018-12" db="EMBL/GenBank/DDBJ databases">
        <title>Genomic taxonomy of the Vibrionaceae family.</title>
        <authorList>
            <person name="Gomez-Gil B."/>
            <person name="Enciso-Ibarra K."/>
        </authorList>
    </citation>
    <scope>NUCLEOTIDE SEQUENCE [LARGE SCALE GENOMIC DNA]</scope>
    <source>
        <strain evidence="3 4">CAIM 594</strain>
    </source>
</reference>
<dbReference type="PANTHER" id="PTHR10953:SF240">
    <property type="entry name" value="SULFUR CARRIER PROTEIN THIS ADENYLYLTRANSFERASE"/>
    <property type="match status" value="1"/>
</dbReference>